<dbReference type="InterPro" id="IPR001810">
    <property type="entry name" value="F-box_dom"/>
</dbReference>
<dbReference type="SUPFAM" id="SSF81383">
    <property type="entry name" value="F-box domain"/>
    <property type="match status" value="1"/>
</dbReference>
<dbReference type="Gene3D" id="1.20.1280.50">
    <property type="match status" value="1"/>
</dbReference>
<keyword evidence="3" id="KW-1185">Reference proteome</keyword>
<dbReference type="OrthoDB" id="8048523at2759"/>
<name>A0A067M4A0_BOTB1</name>
<dbReference type="Proteomes" id="UP000027195">
    <property type="component" value="Unassembled WGS sequence"/>
</dbReference>
<accession>A0A067M4A0</accession>
<protein>
    <recommendedName>
        <fullName evidence="1">F-box domain-containing protein</fullName>
    </recommendedName>
</protein>
<evidence type="ECO:0000313" key="2">
    <source>
        <dbReference type="EMBL" id="KDQ06391.1"/>
    </source>
</evidence>
<dbReference type="InterPro" id="IPR032675">
    <property type="entry name" value="LRR_dom_sf"/>
</dbReference>
<dbReference type="Pfam" id="PF12937">
    <property type="entry name" value="F-box-like"/>
    <property type="match status" value="1"/>
</dbReference>
<dbReference type="EMBL" id="KL198138">
    <property type="protein sequence ID" value="KDQ06391.1"/>
    <property type="molecule type" value="Genomic_DNA"/>
</dbReference>
<dbReference type="STRING" id="930990.A0A067M4A0"/>
<proteinExistence type="predicted"/>
<dbReference type="Gene3D" id="3.80.10.10">
    <property type="entry name" value="Ribonuclease Inhibitor"/>
    <property type="match status" value="1"/>
</dbReference>
<organism evidence="2 3">
    <name type="scientific">Botryobasidium botryosum (strain FD-172 SS1)</name>
    <dbReference type="NCBI Taxonomy" id="930990"/>
    <lineage>
        <taxon>Eukaryota</taxon>
        <taxon>Fungi</taxon>
        <taxon>Dikarya</taxon>
        <taxon>Basidiomycota</taxon>
        <taxon>Agaricomycotina</taxon>
        <taxon>Agaricomycetes</taxon>
        <taxon>Cantharellales</taxon>
        <taxon>Botryobasidiaceae</taxon>
        <taxon>Botryobasidium</taxon>
    </lineage>
</organism>
<dbReference type="InParanoid" id="A0A067M4A0"/>
<dbReference type="SUPFAM" id="SSF52047">
    <property type="entry name" value="RNI-like"/>
    <property type="match status" value="1"/>
</dbReference>
<feature type="domain" description="F-box" evidence="1">
    <location>
        <begin position="15"/>
        <end position="63"/>
    </location>
</feature>
<dbReference type="InterPro" id="IPR036047">
    <property type="entry name" value="F-box-like_dom_sf"/>
</dbReference>
<evidence type="ECO:0000259" key="1">
    <source>
        <dbReference type="Pfam" id="PF12937"/>
    </source>
</evidence>
<dbReference type="HOGENOM" id="CLU_024199_1_2_1"/>
<dbReference type="PANTHER" id="PTHR38926">
    <property type="entry name" value="F-BOX DOMAIN CONTAINING PROTEIN, EXPRESSED"/>
    <property type="match status" value="1"/>
</dbReference>
<dbReference type="PANTHER" id="PTHR38926:SF72">
    <property type="entry name" value="IM:7136021-RELATED"/>
    <property type="match status" value="1"/>
</dbReference>
<reference evidence="3" key="1">
    <citation type="journal article" date="2014" name="Proc. Natl. Acad. Sci. U.S.A.">
        <title>Extensive sampling of basidiomycete genomes demonstrates inadequacy of the white-rot/brown-rot paradigm for wood decay fungi.</title>
        <authorList>
            <person name="Riley R."/>
            <person name="Salamov A.A."/>
            <person name="Brown D.W."/>
            <person name="Nagy L.G."/>
            <person name="Floudas D."/>
            <person name="Held B.W."/>
            <person name="Levasseur A."/>
            <person name="Lombard V."/>
            <person name="Morin E."/>
            <person name="Otillar R."/>
            <person name="Lindquist E.A."/>
            <person name="Sun H."/>
            <person name="LaButti K.M."/>
            <person name="Schmutz J."/>
            <person name="Jabbour D."/>
            <person name="Luo H."/>
            <person name="Baker S.E."/>
            <person name="Pisabarro A.G."/>
            <person name="Walton J.D."/>
            <person name="Blanchette R.A."/>
            <person name="Henrissat B."/>
            <person name="Martin F."/>
            <person name="Cullen D."/>
            <person name="Hibbett D.S."/>
            <person name="Grigoriev I.V."/>
        </authorList>
    </citation>
    <scope>NUCLEOTIDE SEQUENCE [LARGE SCALE GENOMIC DNA]</scope>
    <source>
        <strain evidence="3">FD-172 SS1</strain>
    </source>
</reference>
<evidence type="ECO:0000313" key="3">
    <source>
        <dbReference type="Proteomes" id="UP000027195"/>
    </source>
</evidence>
<sequence>MIEIRSRRNQHTPIYHLPPEIYSRIFEFACSEIDFGHGPIMLVSKLWREIALGTPSLWTKINQSGAFCTATCILRSKNAPLEIAFLYPDLGEDGDMSATACTPHEEQFKEQVVLLMPHIHRWRCLTLENIRPGHFWPEFCMAAPQLETLDLSWNYDSDLQEAPPPGTPHDLFAGVTPRLRSLQLEQISIPLHSSIYRGLVELTLDDVNLHDATADEFLGVLQACPRLESLHLANVSMLGPTPGPQSTVDLPRLSSIYIHIESCRAIRHILSYIASPSLKSLSTSINLGNGEAIHDVLPSNTAADFTRTMGNIHIDRLNFRLSAFRGGTKFLNIVGGNKESPSALSIWGSSSSLHSLLGGLFSHLSSTFNLRALEAISVDGLPDSDVILTDFRQLLIRCYEVRRLEFKGCWSSIPISLRPVGAEDLPCPKLSELSISSSTPIDGWNLIEMVSIRRAVFECSQEGEDAAAIQMLHITHSHPLDEEVIQLLGTLVPQFSYTSLSELDV</sequence>
<gene>
    <name evidence="2" type="ORF">BOTBODRAFT_254333</name>
</gene>
<dbReference type="AlphaFoldDB" id="A0A067M4A0"/>